<proteinExistence type="predicted"/>
<sequence>MSEVVAGKAWPATTWLPDGVGIRAQMCLSQMRVNVRCRLMFFHPGRVPASGMRVRSRWLRNVVADGGRLDHDRAVELDWGYFRELYEGLLDHDDGVGGRRAYLSSQRATAAEHLAELEPLRKRERLPAGGYSGDDEQLWRIMKLYGLSRVSDYLIEGFCTQGEPPTEFGATGERTVANGATSGVTSDGLAVYTEFFSGIGLTPFDHAEAFSPFHHEIFTVVQDPSATSVTVEEVLWPGLWFGDLLFSRAGVRVRAPQYLIDATVATTSTLYFTFRRQSRPTDDSSHGWGSNSQWRTCFSRFYSDEEGLHLNWDGEVDIADDPPAPRAGWHEHEVEPLDQRRELLLHRCLVRDPLPADENDRYPYGDRLSLTSAEWPLRPESLVQVPSAK</sequence>
<keyword evidence="2" id="KW-1185">Reference proteome</keyword>
<dbReference type="Proteomes" id="UP001285352">
    <property type="component" value="Unassembled WGS sequence"/>
</dbReference>
<gene>
    <name evidence="1" type="ORF">SK854_37865</name>
</gene>
<reference evidence="1 2" key="1">
    <citation type="submission" date="2023-11" db="EMBL/GenBank/DDBJ databases">
        <title>Lentzea sokolovensis, sp. nov., Lentzea kristufkii, sp. nov., and Lentzea miocenensis, sp. nov., rare actinobacteria from Sokolov Coal Basin, Miocene lacustrine sediment, Czech Republic.</title>
        <authorList>
            <person name="Lara A."/>
            <person name="Kotroba L."/>
            <person name="Nouioui I."/>
            <person name="Neumann-Schaal M."/>
            <person name="Mast Y."/>
            <person name="Chronakova A."/>
        </authorList>
    </citation>
    <scope>NUCLEOTIDE SEQUENCE [LARGE SCALE GENOMIC DNA]</scope>
    <source>
        <strain evidence="1 2">BCCO 10_0061</strain>
    </source>
</reference>
<accession>A0ABU4VAE3</accession>
<evidence type="ECO:0000313" key="1">
    <source>
        <dbReference type="EMBL" id="MDX8147931.1"/>
    </source>
</evidence>
<protein>
    <submittedName>
        <fullName evidence="1">Uncharacterized protein</fullName>
    </submittedName>
</protein>
<name>A0ABU4VAE3_9PSEU</name>
<dbReference type="EMBL" id="JAXAVU010000014">
    <property type="protein sequence ID" value="MDX8147931.1"/>
    <property type="molecule type" value="Genomic_DNA"/>
</dbReference>
<dbReference type="RefSeq" id="WP_319979967.1">
    <property type="nucleotide sequence ID" value="NZ_JAXAVU010000014.1"/>
</dbReference>
<comment type="caution">
    <text evidence="1">The sequence shown here is derived from an EMBL/GenBank/DDBJ whole genome shotgun (WGS) entry which is preliminary data.</text>
</comment>
<evidence type="ECO:0000313" key="2">
    <source>
        <dbReference type="Proteomes" id="UP001285352"/>
    </source>
</evidence>
<organism evidence="1 2">
    <name type="scientific">Lentzea sokolovensis</name>
    <dbReference type="NCBI Taxonomy" id="3095429"/>
    <lineage>
        <taxon>Bacteria</taxon>
        <taxon>Bacillati</taxon>
        <taxon>Actinomycetota</taxon>
        <taxon>Actinomycetes</taxon>
        <taxon>Pseudonocardiales</taxon>
        <taxon>Pseudonocardiaceae</taxon>
        <taxon>Lentzea</taxon>
    </lineage>
</organism>